<evidence type="ECO:0000256" key="1">
    <source>
        <dbReference type="ARBA" id="ARBA00004141"/>
    </source>
</evidence>
<name>A0A6M1T4B7_9BACT</name>
<accession>A0A6M1T4B7</accession>
<organism evidence="10 11">
    <name type="scientific">Halalkalibaculum roseum</name>
    <dbReference type="NCBI Taxonomy" id="2709311"/>
    <lineage>
        <taxon>Bacteria</taxon>
        <taxon>Pseudomonadati</taxon>
        <taxon>Balneolota</taxon>
        <taxon>Balneolia</taxon>
        <taxon>Balneolales</taxon>
        <taxon>Balneolaceae</taxon>
        <taxon>Halalkalibaculum</taxon>
    </lineage>
</organism>
<evidence type="ECO:0000313" key="11">
    <source>
        <dbReference type="Proteomes" id="UP000473278"/>
    </source>
</evidence>
<feature type="transmembrane region" description="Helical" evidence="7">
    <location>
        <begin position="235"/>
        <end position="255"/>
    </location>
</feature>
<gene>
    <name evidence="10" type="ORF">G3570_01100</name>
</gene>
<dbReference type="GO" id="GO:0015297">
    <property type="term" value="F:antiporter activity"/>
    <property type="evidence" value="ECO:0007669"/>
    <property type="project" value="InterPro"/>
</dbReference>
<feature type="transmembrane region" description="Helical" evidence="7">
    <location>
        <begin position="190"/>
        <end position="223"/>
    </location>
</feature>
<keyword evidence="5 7" id="KW-1133">Transmembrane helix</keyword>
<reference evidence="10 11" key="1">
    <citation type="submission" date="2020-02" db="EMBL/GenBank/DDBJ databases">
        <title>Balneolaceae bacterium YR4-1, complete genome.</title>
        <authorList>
            <person name="Li Y."/>
            <person name="Wu S."/>
        </authorList>
    </citation>
    <scope>NUCLEOTIDE SEQUENCE [LARGE SCALE GENOMIC DNA]</scope>
    <source>
        <strain evidence="10 11">YR4-1</strain>
    </source>
</reference>
<feature type="transmembrane region" description="Helical" evidence="7">
    <location>
        <begin position="131"/>
        <end position="153"/>
    </location>
</feature>
<evidence type="ECO:0000256" key="7">
    <source>
        <dbReference type="SAM" id="Phobius"/>
    </source>
</evidence>
<dbReference type="RefSeq" id="WP_165138320.1">
    <property type="nucleotide sequence ID" value="NZ_JAALLT010000001.1"/>
</dbReference>
<comment type="similarity">
    <text evidence="2">Belongs to the monovalent cation:proton antiporter 2 (CPA2) transporter (TC 2.A.37) family.</text>
</comment>
<dbReference type="Gene3D" id="1.20.1530.20">
    <property type="match status" value="1"/>
</dbReference>
<evidence type="ECO:0000259" key="8">
    <source>
        <dbReference type="Pfam" id="PF00999"/>
    </source>
</evidence>
<evidence type="ECO:0000259" key="9">
    <source>
        <dbReference type="Pfam" id="PF02254"/>
    </source>
</evidence>
<dbReference type="Pfam" id="PF00999">
    <property type="entry name" value="Na_H_Exchanger"/>
    <property type="match status" value="1"/>
</dbReference>
<proteinExistence type="inferred from homology"/>
<comment type="caution">
    <text evidence="10">The sequence shown here is derived from an EMBL/GenBank/DDBJ whole genome shotgun (WGS) entry which is preliminary data.</text>
</comment>
<dbReference type="GO" id="GO:0016020">
    <property type="term" value="C:membrane"/>
    <property type="evidence" value="ECO:0007669"/>
    <property type="project" value="UniProtKB-SubCell"/>
</dbReference>
<feature type="transmembrane region" description="Helical" evidence="7">
    <location>
        <begin position="100"/>
        <end position="119"/>
    </location>
</feature>
<feature type="transmembrane region" description="Helical" evidence="7">
    <location>
        <begin position="261"/>
        <end position="285"/>
    </location>
</feature>
<dbReference type="GO" id="GO:1902600">
    <property type="term" value="P:proton transmembrane transport"/>
    <property type="evidence" value="ECO:0007669"/>
    <property type="project" value="InterPro"/>
</dbReference>
<dbReference type="PANTHER" id="PTHR42751">
    <property type="entry name" value="SODIUM/HYDROGEN EXCHANGER FAMILY/TRKA DOMAIN PROTEIN"/>
    <property type="match status" value="1"/>
</dbReference>
<feature type="transmembrane region" description="Helical" evidence="7">
    <location>
        <begin position="74"/>
        <end position="94"/>
    </location>
</feature>
<evidence type="ECO:0000256" key="4">
    <source>
        <dbReference type="ARBA" id="ARBA00022692"/>
    </source>
</evidence>
<feature type="transmembrane region" description="Helical" evidence="7">
    <location>
        <begin position="42"/>
        <end position="62"/>
    </location>
</feature>
<dbReference type="SUPFAM" id="SSF51735">
    <property type="entry name" value="NAD(P)-binding Rossmann-fold domains"/>
    <property type="match status" value="1"/>
</dbReference>
<keyword evidence="6 7" id="KW-0472">Membrane</keyword>
<keyword evidence="11" id="KW-1185">Reference proteome</keyword>
<feature type="domain" description="RCK N-terminal" evidence="9">
    <location>
        <begin position="378"/>
        <end position="493"/>
    </location>
</feature>
<keyword evidence="4 7" id="KW-0812">Transmembrane</keyword>
<evidence type="ECO:0000256" key="6">
    <source>
        <dbReference type="ARBA" id="ARBA00023136"/>
    </source>
</evidence>
<dbReference type="InterPro" id="IPR003148">
    <property type="entry name" value="RCK_N"/>
</dbReference>
<sequence>MDILWVGVAFIFGMLVSRIKLPPLVGYLAAGAALSAYGYEAGAALHEIAHLGVIFLLFTVGLHLRLKNIIRKEVLGTGGIHLLVSTGIFVPVALAFGYDIIAAIIIAIVLSFSSTVLTAKNLERRGELGAFHGRVAIGILILQDIVAIILLGLTSGTAPSPWSLALLGLPLIRPGIIKLVELSDEEELKLLFALMLALGGGALFDGLGLSSELGALIAGMLLSGHKVADELSKKLWGLKEAFLVGFFLEVGLAGLPSLQDFYLAMAALAVLPLKALLFFALMLLFRLRARTSFVATVSLTSYSEFTLIAGSVAAAAGFIPSGVVVAFALLTAISFALNAPLSIWEEELWQKFEMALSRFERDVRHPDQQIISLGSAEYLVVGMGNAGKAAYDRLKREEKHVVGMDIDPARIERNLSEGRRVIYGDMQDVELWNNLNLKGIKSVILAIGTPEAKVNATRYMRQNNFEGTIFALTMRDEEFKALGEAGASAVCLPITQAGRKLAELSLSDDINPDNMIFSPELSN</sequence>
<dbReference type="EMBL" id="JAALLT010000001">
    <property type="protein sequence ID" value="NGP75213.1"/>
    <property type="molecule type" value="Genomic_DNA"/>
</dbReference>
<dbReference type="AlphaFoldDB" id="A0A6M1T4B7"/>
<dbReference type="InterPro" id="IPR038770">
    <property type="entry name" value="Na+/solute_symporter_sf"/>
</dbReference>
<dbReference type="Gene3D" id="3.40.50.720">
    <property type="entry name" value="NAD(P)-binding Rossmann-like Domain"/>
    <property type="match status" value="1"/>
</dbReference>
<dbReference type="PANTHER" id="PTHR42751:SF1">
    <property type="entry name" value="CATION_PROTON ANTIPORTER YBAL-RELATED"/>
    <property type="match status" value="1"/>
</dbReference>
<protein>
    <submittedName>
        <fullName evidence="10">Cation:proton antiporter</fullName>
    </submittedName>
</protein>
<dbReference type="InterPro" id="IPR006153">
    <property type="entry name" value="Cation/H_exchanger_TM"/>
</dbReference>
<evidence type="ECO:0000256" key="5">
    <source>
        <dbReference type="ARBA" id="ARBA00022989"/>
    </source>
</evidence>
<comment type="subcellular location">
    <subcellularLocation>
        <location evidence="1">Membrane</location>
        <topology evidence="1">Multi-pass membrane protein</topology>
    </subcellularLocation>
</comment>
<evidence type="ECO:0000313" key="10">
    <source>
        <dbReference type="EMBL" id="NGP75213.1"/>
    </source>
</evidence>
<evidence type="ECO:0000256" key="3">
    <source>
        <dbReference type="ARBA" id="ARBA00022448"/>
    </source>
</evidence>
<evidence type="ECO:0000256" key="2">
    <source>
        <dbReference type="ARBA" id="ARBA00005551"/>
    </source>
</evidence>
<dbReference type="Proteomes" id="UP000473278">
    <property type="component" value="Unassembled WGS sequence"/>
</dbReference>
<dbReference type="InterPro" id="IPR036291">
    <property type="entry name" value="NAD(P)-bd_dom_sf"/>
</dbReference>
<dbReference type="GO" id="GO:0006813">
    <property type="term" value="P:potassium ion transport"/>
    <property type="evidence" value="ECO:0007669"/>
    <property type="project" value="InterPro"/>
</dbReference>
<keyword evidence="3" id="KW-0813">Transport</keyword>
<dbReference type="Pfam" id="PF02254">
    <property type="entry name" value="TrkA_N"/>
    <property type="match status" value="1"/>
</dbReference>
<feature type="domain" description="Cation/H+ exchanger transmembrane" evidence="8">
    <location>
        <begin position="8"/>
        <end position="336"/>
    </location>
</feature>
<feature type="transmembrane region" description="Helical" evidence="7">
    <location>
        <begin position="297"/>
        <end position="319"/>
    </location>
</feature>